<feature type="coiled-coil region" evidence="4">
    <location>
        <begin position="649"/>
        <end position="676"/>
    </location>
</feature>
<dbReference type="EMBL" id="DPVV01000333">
    <property type="protein sequence ID" value="HCL02742.1"/>
    <property type="molecule type" value="Genomic_DNA"/>
</dbReference>
<reference evidence="7 8" key="1">
    <citation type="journal article" date="2018" name="Nat. Biotechnol.">
        <title>A standardized bacterial taxonomy based on genome phylogeny substantially revises the tree of life.</title>
        <authorList>
            <person name="Parks D.H."/>
            <person name="Chuvochina M."/>
            <person name="Waite D.W."/>
            <person name="Rinke C."/>
            <person name="Skarshewski A."/>
            <person name="Chaumeil P.A."/>
            <person name="Hugenholtz P."/>
        </authorList>
    </citation>
    <scope>NUCLEOTIDE SEQUENCE [LARGE SCALE GENOMIC DNA]</scope>
    <source>
        <strain evidence="7">UBA11728</strain>
    </source>
</reference>
<keyword evidence="1" id="KW-0805">Transcription regulation</keyword>
<feature type="domain" description="HTH araC/xylS-type" evidence="6">
    <location>
        <begin position="664"/>
        <end position="762"/>
    </location>
</feature>
<dbReference type="GO" id="GO:0003700">
    <property type="term" value="F:DNA-binding transcription factor activity"/>
    <property type="evidence" value="ECO:0007669"/>
    <property type="project" value="InterPro"/>
</dbReference>
<evidence type="ECO:0000313" key="7">
    <source>
        <dbReference type="EMBL" id="HCL02742.1"/>
    </source>
</evidence>
<protein>
    <recommendedName>
        <fullName evidence="6">HTH araC/xylS-type domain-containing protein</fullName>
    </recommendedName>
</protein>
<dbReference type="Pfam" id="PF12833">
    <property type="entry name" value="HTH_18"/>
    <property type="match status" value="1"/>
</dbReference>
<keyword evidence="2" id="KW-0238">DNA-binding</keyword>
<evidence type="ECO:0000256" key="5">
    <source>
        <dbReference type="SAM" id="Phobius"/>
    </source>
</evidence>
<gene>
    <name evidence="7" type="ORF">DHW61_10090</name>
</gene>
<dbReference type="SUPFAM" id="SSF46689">
    <property type="entry name" value="Homeodomain-like"/>
    <property type="match status" value="1"/>
</dbReference>
<keyword evidence="3" id="KW-0804">Transcription</keyword>
<proteinExistence type="predicted"/>
<evidence type="ECO:0000256" key="3">
    <source>
        <dbReference type="ARBA" id="ARBA00023163"/>
    </source>
</evidence>
<feature type="transmembrane region" description="Helical" evidence="5">
    <location>
        <begin position="31"/>
        <end position="51"/>
    </location>
</feature>
<name>A0A3D2X6J3_9FIRM</name>
<sequence>MSNNKRQRKNERKLMSKYITGKVNHLSMNLLVSYLSILIAPFIAIILIYFASTDLLLKVQKEKMNTTLNTTALEITRGYIEAGNLATYISNMKELKTLSTKVKNKKPQYYDMYMFSSALPDYSAINAVIGDVYIFFKDGSWIMKNKSVVPADNRAYESLGSFNEVTYEELALQFSDTFYNKTFLEFDEGKYNNKMVVAQSFPYGSFGEVEGTIVIAINEELIHEKLKTNFMQEEGIALVMNRDGLVRKAMYGANTNLDIKDIPLPKLIAKEDGIIKIKGEKYILSKVKESIFTYVVLIPKSIVFGQVGFMKYLIIALCVVSIFAGFLTCIALWRKRRSVVVAFGEYQGKFGKAAGDGKTGMSFWEGIPFILESAANLQTTILLQRNFMKTAVIRKIILGGYLTEEEIRQDMKTADIYLSGKCYYAAVIMLNHSVMNVEYGNWNEISLSMINFVRNQISIPHQFCNIDYYTFAIIFPIDGDNMLPVIRDVLAEVEINLSNEKHLETYIGIGKEVSTTLEIAKSFEDALEVCEYIRFHDIRMPLSKEEMPKNTETFFFPVETELHLVKTIKQGNQEELKDLFQMIQYENFTYRNLSLIMINYLMELVRGTVIRALREEECDYQKVIDGITEANNLEDIYYVLIEVLPWIKNRQKQKETKEAEEKKEKIRALVEEMYTNAELNLASFAESYGMTENKLYKEFKILFGVSFSEYLENERIKKACELLRQNITIKDVAEMVGYSSDFSFRRAFKRVMGLPPSYYADGMSEQ</sequence>
<keyword evidence="5" id="KW-0812">Transmembrane</keyword>
<keyword evidence="5" id="KW-1133">Transmembrane helix</keyword>
<keyword evidence="4" id="KW-0175">Coiled coil</keyword>
<evidence type="ECO:0000259" key="6">
    <source>
        <dbReference type="PROSITE" id="PS01124"/>
    </source>
</evidence>
<dbReference type="InterPro" id="IPR018062">
    <property type="entry name" value="HTH_AraC-typ_CS"/>
</dbReference>
<dbReference type="Gene3D" id="1.10.10.60">
    <property type="entry name" value="Homeodomain-like"/>
    <property type="match status" value="2"/>
</dbReference>
<dbReference type="PANTHER" id="PTHR43280:SF28">
    <property type="entry name" value="HTH-TYPE TRANSCRIPTIONAL ACTIVATOR RHAS"/>
    <property type="match status" value="1"/>
</dbReference>
<comment type="caution">
    <text evidence="7">The sequence shown here is derived from an EMBL/GenBank/DDBJ whole genome shotgun (WGS) entry which is preliminary data.</text>
</comment>
<dbReference type="PROSITE" id="PS01124">
    <property type="entry name" value="HTH_ARAC_FAMILY_2"/>
    <property type="match status" value="1"/>
</dbReference>
<dbReference type="SMART" id="SM00342">
    <property type="entry name" value="HTH_ARAC"/>
    <property type="match status" value="1"/>
</dbReference>
<evidence type="ECO:0000256" key="4">
    <source>
        <dbReference type="SAM" id="Coils"/>
    </source>
</evidence>
<dbReference type="Proteomes" id="UP000262969">
    <property type="component" value="Unassembled WGS sequence"/>
</dbReference>
<evidence type="ECO:0000256" key="1">
    <source>
        <dbReference type="ARBA" id="ARBA00023015"/>
    </source>
</evidence>
<feature type="transmembrane region" description="Helical" evidence="5">
    <location>
        <begin position="313"/>
        <end position="333"/>
    </location>
</feature>
<dbReference type="PROSITE" id="PS00041">
    <property type="entry name" value="HTH_ARAC_FAMILY_1"/>
    <property type="match status" value="1"/>
</dbReference>
<evidence type="ECO:0000256" key="2">
    <source>
        <dbReference type="ARBA" id="ARBA00023125"/>
    </source>
</evidence>
<dbReference type="AlphaFoldDB" id="A0A3D2X6J3"/>
<evidence type="ECO:0000313" key="8">
    <source>
        <dbReference type="Proteomes" id="UP000262969"/>
    </source>
</evidence>
<accession>A0A3D2X6J3</accession>
<dbReference type="PANTHER" id="PTHR43280">
    <property type="entry name" value="ARAC-FAMILY TRANSCRIPTIONAL REGULATOR"/>
    <property type="match status" value="1"/>
</dbReference>
<feature type="transmembrane region" description="Helical" evidence="5">
    <location>
        <begin position="113"/>
        <end position="136"/>
    </location>
</feature>
<keyword evidence="5" id="KW-0472">Membrane</keyword>
<dbReference type="InterPro" id="IPR018060">
    <property type="entry name" value="HTH_AraC"/>
</dbReference>
<organism evidence="7 8">
    <name type="scientific">Lachnoclostridium phytofermentans</name>
    <dbReference type="NCBI Taxonomy" id="66219"/>
    <lineage>
        <taxon>Bacteria</taxon>
        <taxon>Bacillati</taxon>
        <taxon>Bacillota</taxon>
        <taxon>Clostridia</taxon>
        <taxon>Lachnospirales</taxon>
        <taxon>Lachnospiraceae</taxon>
    </lineage>
</organism>
<dbReference type="GO" id="GO:0043565">
    <property type="term" value="F:sequence-specific DNA binding"/>
    <property type="evidence" value="ECO:0007669"/>
    <property type="project" value="InterPro"/>
</dbReference>
<dbReference type="InterPro" id="IPR009057">
    <property type="entry name" value="Homeodomain-like_sf"/>
</dbReference>